<gene>
    <name evidence="1" type="ORF">GE061_020275</name>
</gene>
<dbReference type="EMBL" id="WIXP02000106">
    <property type="protein sequence ID" value="KAF6197360.1"/>
    <property type="molecule type" value="Genomic_DNA"/>
</dbReference>
<protein>
    <submittedName>
        <fullName evidence="1">Uncharacterized protein</fullName>
    </submittedName>
</protein>
<dbReference type="Proteomes" id="UP000466442">
    <property type="component" value="Unassembled WGS sequence"/>
</dbReference>
<dbReference type="AlphaFoldDB" id="A0A6A4INT6"/>
<organism evidence="1 2">
    <name type="scientific">Apolygus lucorum</name>
    <name type="common">Small green plant bug</name>
    <name type="synonym">Lygocoris lucorum</name>
    <dbReference type="NCBI Taxonomy" id="248454"/>
    <lineage>
        <taxon>Eukaryota</taxon>
        <taxon>Metazoa</taxon>
        <taxon>Ecdysozoa</taxon>
        <taxon>Arthropoda</taxon>
        <taxon>Hexapoda</taxon>
        <taxon>Insecta</taxon>
        <taxon>Pterygota</taxon>
        <taxon>Neoptera</taxon>
        <taxon>Paraneoptera</taxon>
        <taxon>Hemiptera</taxon>
        <taxon>Heteroptera</taxon>
        <taxon>Panheteroptera</taxon>
        <taxon>Cimicomorpha</taxon>
        <taxon>Miridae</taxon>
        <taxon>Mirini</taxon>
        <taxon>Apolygus</taxon>
    </lineage>
</organism>
<proteinExistence type="predicted"/>
<accession>A0A6A4INT6</accession>
<comment type="caution">
    <text evidence="1">The sequence shown here is derived from an EMBL/GenBank/DDBJ whole genome shotgun (WGS) entry which is preliminary data.</text>
</comment>
<reference evidence="1" key="1">
    <citation type="journal article" date="2021" name="Mol. Ecol. Resour.">
        <title>Apolygus lucorum genome provides insights into omnivorousness and mesophyll feeding.</title>
        <authorList>
            <person name="Liu Y."/>
            <person name="Liu H."/>
            <person name="Wang H."/>
            <person name="Huang T."/>
            <person name="Liu B."/>
            <person name="Yang B."/>
            <person name="Yin L."/>
            <person name="Li B."/>
            <person name="Zhang Y."/>
            <person name="Zhang S."/>
            <person name="Jiang F."/>
            <person name="Zhang X."/>
            <person name="Ren Y."/>
            <person name="Wang B."/>
            <person name="Wang S."/>
            <person name="Lu Y."/>
            <person name="Wu K."/>
            <person name="Fan W."/>
            <person name="Wang G."/>
        </authorList>
    </citation>
    <scope>NUCLEOTIDE SEQUENCE</scope>
    <source>
        <strain evidence="1">12Hb</strain>
    </source>
</reference>
<evidence type="ECO:0000313" key="1">
    <source>
        <dbReference type="EMBL" id="KAF6197360.1"/>
    </source>
</evidence>
<keyword evidence="2" id="KW-1185">Reference proteome</keyword>
<name>A0A6A4INT6_APOLU</name>
<sequence length="515" mass="58240">MASGGDIMPCNVNTGTLLLVKQSEGSAGEVGNIGYRANCICKYPQLVNQPVPFLSDCIIERACRKGGGTLKSKPGYGDWKNGLEPMTKIGGGVDDDLKRFTECVGCDKTRFKSSGTDYNGNPVCAPKMFSESYSNDDDEYSDYPDIKYLTVGESNALSPDFVSHFSNDAIQSNLKRVPDPCSFDAFTNKPYLNGECRLIASPGYKLDDKTKIMRVSNELEHRIYHCLSSSKNVITMTFSDDYLRNNKGKYGNACFTATPTENAVRYNVVNWFNRPRESPEINTTVPEIGSVVPIETMTPEAKLFLKADETSSDDRVESVDNEDGDLVPKCLTLYSAPIPDTAIQLPPILTYRLYREFRDNSVPYPGLCFYFFSFGTFRTRIPCKIYDLRYNDIVPCGYIGKDTESVNVPRRDSRLHPLKHITTFGEMEKYLSDGFQVCGHPAWYSAKPDERRFGWLINKNISGPQSGYEKFTGIILIDQNKYARTFWPSRRRRNEWKERTTYVTSLPAIRQFVEP</sequence>
<evidence type="ECO:0000313" key="2">
    <source>
        <dbReference type="Proteomes" id="UP000466442"/>
    </source>
</evidence>